<accession>G3VID1</accession>
<proteinExistence type="predicted"/>
<evidence type="ECO:0000313" key="11">
    <source>
        <dbReference type="Proteomes" id="UP000007648"/>
    </source>
</evidence>
<dbReference type="GO" id="GO:0004252">
    <property type="term" value="F:serine-type endopeptidase activity"/>
    <property type="evidence" value="ECO:0007669"/>
    <property type="project" value="InterPro"/>
</dbReference>
<dbReference type="eggNOG" id="KOG3627">
    <property type="taxonomic scope" value="Eukaryota"/>
</dbReference>
<evidence type="ECO:0000313" key="10">
    <source>
        <dbReference type="Ensembl" id="ENSSHAP00000002935.2"/>
    </source>
</evidence>
<dbReference type="PROSITE" id="PS00135">
    <property type="entry name" value="TRYPSIN_SER"/>
    <property type="match status" value="1"/>
</dbReference>
<keyword evidence="5" id="KW-1015">Disulfide bond</keyword>
<dbReference type="RefSeq" id="XP_023353555.1">
    <property type="nucleotide sequence ID" value="XM_023497787.2"/>
</dbReference>
<feature type="signal peptide" evidence="8">
    <location>
        <begin position="1"/>
        <end position="24"/>
    </location>
</feature>
<dbReference type="InterPro" id="IPR043504">
    <property type="entry name" value="Peptidase_S1_PA_chymotrypsin"/>
</dbReference>
<reference evidence="10 11" key="1">
    <citation type="journal article" date="2011" name="Proc. Natl. Acad. Sci. U.S.A.">
        <title>Genetic diversity and population structure of the endangered marsupial Sarcophilus harrisii (Tasmanian devil).</title>
        <authorList>
            <person name="Miller W."/>
            <person name="Hayes V.M."/>
            <person name="Ratan A."/>
            <person name="Petersen D.C."/>
            <person name="Wittekindt N.E."/>
            <person name="Miller J."/>
            <person name="Walenz B."/>
            <person name="Knight J."/>
            <person name="Qi J."/>
            <person name="Zhao F."/>
            <person name="Wang Q."/>
            <person name="Bedoya-Reina O.C."/>
            <person name="Katiyar N."/>
            <person name="Tomsho L.P."/>
            <person name="Kasson L.M."/>
            <person name="Hardie R.A."/>
            <person name="Woodbridge P."/>
            <person name="Tindall E.A."/>
            <person name="Bertelsen M.F."/>
            <person name="Dixon D."/>
            <person name="Pyecroft S."/>
            <person name="Helgen K.M."/>
            <person name="Lesk A.M."/>
            <person name="Pringle T.H."/>
            <person name="Patterson N."/>
            <person name="Zhang Y."/>
            <person name="Kreiss A."/>
            <person name="Woods G.M."/>
            <person name="Jones M.E."/>
            <person name="Schuster S.C."/>
        </authorList>
    </citation>
    <scope>NUCLEOTIDE SEQUENCE [LARGE SCALE GENOMIC DNA]</scope>
</reference>
<dbReference type="PANTHER" id="PTHR24253">
    <property type="entry name" value="TRANSMEMBRANE PROTEASE SERINE"/>
    <property type="match status" value="1"/>
</dbReference>
<dbReference type="GeneID" id="100920443"/>
<keyword evidence="11" id="KW-1185">Reference proteome</keyword>
<dbReference type="InterPro" id="IPR018114">
    <property type="entry name" value="TRYPSIN_HIS"/>
</dbReference>
<reference evidence="10" key="2">
    <citation type="submission" date="2025-08" db="UniProtKB">
        <authorList>
            <consortium name="Ensembl"/>
        </authorList>
    </citation>
    <scope>IDENTIFICATION</scope>
</reference>
<evidence type="ECO:0000256" key="7">
    <source>
        <dbReference type="RuleBase" id="RU363034"/>
    </source>
</evidence>
<evidence type="ECO:0000256" key="8">
    <source>
        <dbReference type="SAM" id="SignalP"/>
    </source>
</evidence>
<protein>
    <recommendedName>
        <fullName evidence="9">Peptidase S1 domain-containing protein</fullName>
    </recommendedName>
</protein>
<feature type="chain" id="PRO_5029862960" description="Peptidase S1 domain-containing protein" evidence="8">
    <location>
        <begin position="25"/>
        <end position="290"/>
    </location>
</feature>
<name>G3VID1_SARHA</name>
<dbReference type="CDD" id="cd00190">
    <property type="entry name" value="Tryp_SPc"/>
    <property type="match status" value="1"/>
</dbReference>
<evidence type="ECO:0000256" key="3">
    <source>
        <dbReference type="ARBA" id="ARBA00022801"/>
    </source>
</evidence>
<evidence type="ECO:0000256" key="5">
    <source>
        <dbReference type="ARBA" id="ARBA00023157"/>
    </source>
</evidence>
<dbReference type="Ensembl" id="ENSSHAT00000002968.2">
    <property type="protein sequence ID" value="ENSSHAP00000002935.2"/>
    <property type="gene ID" value="ENSSHAG00000002598.2"/>
</dbReference>
<dbReference type="PRINTS" id="PR00722">
    <property type="entry name" value="CHYMOTRYPSIN"/>
</dbReference>
<evidence type="ECO:0000256" key="6">
    <source>
        <dbReference type="ARBA" id="ARBA00023180"/>
    </source>
</evidence>
<dbReference type="FunCoup" id="G3VID1">
    <property type="interactions" value="84"/>
</dbReference>
<dbReference type="PANTHER" id="PTHR24253:SF144">
    <property type="entry name" value="CHYMOTRYPSIN-LIKE PROTEASE CTRL-1-RELATED"/>
    <property type="match status" value="1"/>
</dbReference>
<reference evidence="10" key="3">
    <citation type="submission" date="2025-09" db="UniProtKB">
        <authorList>
            <consortium name="Ensembl"/>
        </authorList>
    </citation>
    <scope>IDENTIFICATION</scope>
</reference>
<sequence>MGRTQNGNLDKMLCLLFLTLPLLGSSIPLIQDREQVDIVGGQEATKGMWLWQVSLRIFESLYWMHFCGGSLIHPQWILTAAHCFGTIPREPSLYRIQLREQHLYYEDKLLPLSKIIIHPNYTFFNRGWDIALLKLKNPVELSSHIKLISLPNATETFPLDSECWVTGWGDLSSGVHLPPPYTLREVKVPLLDTHYCDEEYHKGTHTSSDRKIIKDDFLCAGETQVDSCQGDSGGPLACKVGDSWKQAGVVSWGLGCGIAHRPGLYTRVSSYVGWINEHIFSCFPTSPINV</sequence>
<evidence type="ECO:0000256" key="1">
    <source>
        <dbReference type="ARBA" id="ARBA00022670"/>
    </source>
</evidence>
<dbReference type="HOGENOM" id="CLU_006842_0_4_1"/>
<dbReference type="InterPro" id="IPR001254">
    <property type="entry name" value="Trypsin_dom"/>
</dbReference>
<gene>
    <name evidence="10" type="primary">LOC100920443</name>
</gene>
<dbReference type="Pfam" id="PF00089">
    <property type="entry name" value="Trypsin"/>
    <property type="match status" value="1"/>
</dbReference>
<keyword evidence="3 7" id="KW-0378">Hydrolase</keyword>
<dbReference type="AlphaFoldDB" id="G3VID1"/>
<evidence type="ECO:0000259" key="9">
    <source>
        <dbReference type="PROSITE" id="PS50240"/>
    </source>
</evidence>
<dbReference type="FunFam" id="2.40.10.10:FF:000006">
    <property type="entry name" value="Serine proteinase stubble"/>
    <property type="match status" value="1"/>
</dbReference>
<dbReference type="KEGG" id="shr:100920443"/>
<dbReference type="STRING" id="9305.ENSSHAP00000002935"/>
<dbReference type="InterPro" id="IPR001314">
    <property type="entry name" value="Peptidase_S1A"/>
</dbReference>
<keyword evidence="6" id="KW-0325">Glycoprotein</keyword>
<keyword evidence="1 7" id="KW-0645">Protease</keyword>
<evidence type="ECO:0000256" key="4">
    <source>
        <dbReference type="ARBA" id="ARBA00022825"/>
    </source>
</evidence>
<dbReference type="GO" id="GO:0006508">
    <property type="term" value="P:proteolysis"/>
    <property type="evidence" value="ECO:0007669"/>
    <property type="project" value="UniProtKB-KW"/>
</dbReference>
<organism evidence="10 11">
    <name type="scientific">Sarcophilus harrisii</name>
    <name type="common">Tasmanian devil</name>
    <name type="synonym">Sarcophilus laniarius</name>
    <dbReference type="NCBI Taxonomy" id="9305"/>
    <lineage>
        <taxon>Eukaryota</taxon>
        <taxon>Metazoa</taxon>
        <taxon>Chordata</taxon>
        <taxon>Craniata</taxon>
        <taxon>Vertebrata</taxon>
        <taxon>Euteleostomi</taxon>
        <taxon>Mammalia</taxon>
        <taxon>Metatheria</taxon>
        <taxon>Dasyuromorphia</taxon>
        <taxon>Dasyuridae</taxon>
        <taxon>Sarcophilus</taxon>
    </lineage>
</organism>
<feature type="domain" description="Peptidase S1" evidence="9">
    <location>
        <begin position="38"/>
        <end position="280"/>
    </location>
</feature>
<dbReference type="InterPro" id="IPR009003">
    <property type="entry name" value="Peptidase_S1_PA"/>
</dbReference>
<dbReference type="Gene3D" id="2.40.10.10">
    <property type="entry name" value="Trypsin-like serine proteases"/>
    <property type="match status" value="2"/>
</dbReference>
<dbReference type="SMART" id="SM00020">
    <property type="entry name" value="Tryp_SPc"/>
    <property type="match status" value="1"/>
</dbReference>
<keyword evidence="4 7" id="KW-0720">Serine protease</keyword>
<dbReference type="InterPro" id="IPR033116">
    <property type="entry name" value="TRYPSIN_SER"/>
</dbReference>
<dbReference type="PROSITE" id="PS00134">
    <property type="entry name" value="TRYPSIN_HIS"/>
    <property type="match status" value="1"/>
</dbReference>
<dbReference type="GeneTree" id="ENSGT00940000162207"/>
<dbReference type="OrthoDB" id="10002959at2759"/>
<keyword evidence="2 8" id="KW-0732">Signal</keyword>
<dbReference type="InParanoid" id="G3VID1"/>
<dbReference type="Proteomes" id="UP000007648">
    <property type="component" value="Unassembled WGS sequence"/>
</dbReference>
<dbReference type="SUPFAM" id="SSF50494">
    <property type="entry name" value="Trypsin-like serine proteases"/>
    <property type="match status" value="1"/>
</dbReference>
<dbReference type="PROSITE" id="PS50240">
    <property type="entry name" value="TRYPSIN_DOM"/>
    <property type="match status" value="1"/>
</dbReference>
<evidence type="ECO:0000256" key="2">
    <source>
        <dbReference type="ARBA" id="ARBA00022729"/>
    </source>
</evidence>